<dbReference type="InterPro" id="IPR003599">
    <property type="entry name" value="Ig_sub"/>
</dbReference>
<sequence length="175" mass="20339">MKSLLVLTLLSLFTQESSLRVQNYVYESDNITVDCGIYKYCEVVHWRYGPSTKILSVDEKGVRIPKHRFSLELKSKDPPILEMFNLSVNDSGMYKCYCEDHIGKEYDASFWITVRRRPNSTEISEACDGSSCSSCIFGLFIPLISVAFMILLVLVFMCVYFNRFRLIYNCSKLRW</sequence>
<feature type="transmembrane region" description="Helical" evidence="1">
    <location>
        <begin position="136"/>
        <end position="161"/>
    </location>
</feature>
<name>I3RSC9_9ADEN</name>
<dbReference type="SUPFAM" id="SSF48726">
    <property type="entry name" value="Immunoglobulin"/>
    <property type="match status" value="1"/>
</dbReference>
<dbReference type="GeneID" id="12978921"/>
<dbReference type="InterPro" id="IPR013783">
    <property type="entry name" value="Ig-like_fold"/>
</dbReference>
<dbReference type="InterPro" id="IPR036179">
    <property type="entry name" value="Ig-like_dom_sf"/>
</dbReference>
<dbReference type="Gene3D" id="2.60.40.10">
    <property type="entry name" value="Immunoglobulins"/>
    <property type="match status" value="1"/>
</dbReference>
<evidence type="ECO:0000256" key="1">
    <source>
        <dbReference type="SAM" id="Phobius"/>
    </source>
</evidence>
<proteinExistence type="predicted"/>
<keyword evidence="1" id="KW-1133">Transmembrane helix</keyword>
<reference evidence="3 4" key="2">
    <citation type="journal article" date="2012" name="J. Gen. Virol.">
        <title>Genome sequence of a waterfowl aviadenovirus, goose adenovirus 4.</title>
        <authorList>
            <person name="Kajan G.L."/>
            <person name="Davison A.J."/>
            <person name="Palya V."/>
            <person name="Harrach B."/>
            <person name="Benko M."/>
        </authorList>
    </citation>
    <scope>NUCLEOTIDE SEQUENCE [LARGE SCALE GENOMIC DNA]</scope>
    <source>
        <strain evidence="3">P29</strain>
    </source>
</reference>
<keyword evidence="4" id="KW-1185">Reference proteome</keyword>
<dbReference type="SMART" id="SM00409">
    <property type="entry name" value="IG"/>
    <property type="match status" value="1"/>
</dbReference>
<evidence type="ECO:0000313" key="3">
    <source>
        <dbReference type="EMBL" id="AFK29214.1"/>
    </source>
</evidence>
<dbReference type="RefSeq" id="YP_006383576.1">
    <property type="nucleotide sequence ID" value="NC_017979.1"/>
</dbReference>
<keyword evidence="1" id="KW-0812">Transmembrane</keyword>
<keyword evidence="1" id="KW-0472">Membrane</keyword>
<accession>I3RSC9</accession>
<dbReference type="EMBL" id="JF510462">
    <property type="protein sequence ID" value="AFK29214.1"/>
    <property type="molecule type" value="Genomic_DNA"/>
</dbReference>
<evidence type="ECO:0000313" key="4">
    <source>
        <dbReference type="Proteomes" id="UP000107383"/>
    </source>
</evidence>
<dbReference type="KEGG" id="vg:12978921"/>
<organism evidence="3 4">
    <name type="scientific">Goose adenovirus 4</name>
    <dbReference type="NCBI Taxonomy" id="1193422"/>
    <lineage>
        <taxon>Viruses</taxon>
        <taxon>Varidnaviria</taxon>
        <taxon>Bamfordvirae</taxon>
        <taxon>Preplasmiviricota</taxon>
        <taxon>Polisuviricotina</taxon>
        <taxon>Pharingeaviricetes</taxon>
        <taxon>Rowavirales</taxon>
        <taxon>Adenoviridae</taxon>
        <taxon>Aviadenovirus</taxon>
        <taxon>Aviadenovirus anseris</taxon>
        <taxon>Goose aviadenovirus A</taxon>
    </lineage>
</organism>
<dbReference type="OrthoDB" id="39350at10239"/>
<evidence type="ECO:0000259" key="2">
    <source>
        <dbReference type="SMART" id="SM00409"/>
    </source>
</evidence>
<feature type="domain" description="Immunoglobulin" evidence="2">
    <location>
        <begin position="20"/>
        <end position="115"/>
    </location>
</feature>
<reference evidence="3 4" key="1">
    <citation type="journal article" date="2010" name="Acta Vet. Hung.">
        <title>Hepatitis and hydropericardium syndrome associated with adenovirus infection in goslings.</title>
        <authorList>
            <person name="Ivanics E."/>
            <person name="Palya V."/>
            <person name="Markos B."/>
            <person name="Dan A."/>
            <person name="Ursu K."/>
            <person name="Harrach B."/>
            <person name="Kajan G."/>
            <person name="Glavits R."/>
        </authorList>
    </citation>
    <scope>NUCLEOTIDE SEQUENCE [LARGE SCALE GENOMIC DNA]</scope>
    <source>
        <strain evidence="3">P29</strain>
    </source>
</reference>
<protein>
    <submittedName>
        <fullName evidence="3">Protein ORF56</fullName>
    </submittedName>
</protein>
<gene>
    <name evidence="3" type="primary">ORF56</name>
</gene>
<dbReference type="Proteomes" id="UP000107383">
    <property type="component" value="Segment"/>
</dbReference>